<protein>
    <submittedName>
        <fullName evidence="1">7838_t:CDS:1</fullName>
    </submittedName>
</protein>
<comment type="caution">
    <text evidence="1">The sequence shown here is derived from an EMBL/GenBank/DDBJ whole genome shotgun (WGS) entry which is preliminary data.</text>
</comment>
<accession>A0ACA9PLZ0</accession>
<evidence type="ECO:0000313" key="1">
    <source>
        <dbReference type="EMBL" id="CAG8715480.1"/>
    </source>
</evidence>
<feature type="non-terminal residue" evidence="1">
    <location>
        <position position="90"/>
    </location>
</feature>
<gene>
    <name evidence="1" type="ORF">SPELUC_LOCUS12089</name>
</gene>
<organism evidence="1 2">
    <name type="scientific">Cetraspora pellucida</name>
    <dbReference type="NCBI Taxonomy" id="1433469"/>
    <lineage>
        <taxon>Eukaryota</taxon>
        <taxon>Fungi</taxon>
        <taxon>Fungi incertae sedis</taxon>
        <taxon>Mucoromycota</taxon>
        <taxon>Glomeromycotina</taxon>
        <taxon>Glomeromycetes</taxon>
        <taxon>Diversisporales</taxon>
        <taxon>Gigasporaceae</taxon>
        <taxon>Cetraspora</taxon>
    </lineage>
</organism>
<keyword evidence="2" id="KW-1185">Reference proteome</keyword>
<evidence type="ECO:0000313" key="2">
    <source>
        <dbReference type="Proteomes" id="UP000789366"/>
    </source>
</evidence>
<dbReference type="EMBL" id="CAJVPW010027408">
    <property type="protein sequence ID" value="CAG8715480.1"/>
    <property type="molecule type" value="Genomic_DNA"/>
</dbReference>
<name>A0ACA9PLZ0_9GLOM</name>
<sequence>KDVYADGHEHPDIAKYCQMFLLKIIQLERFMSKWVDPECKIRTFSDLNFLEREQLLKKKDLDVAMHIINFLTEIIGQLKDDQEEACVIIV</sequence>
<proteinExistence type="predicted"/>
<dbReference type="Proteomes" id="UP000789366">
    <property type="component" value="Unassembled WGS sequence"/>
</dbReference>
<feature type="non-terminal residue" evidence="1">
    <location>
        <position position="1"/>
    </location>
</feature>
<reference evidence="1" key="1">
    <citation type="submission" date="2021-06" db="EMBL/GenBank/DDBJ databases">
        <authorList>
            <person name="Kallberg Y."/>
            <person name="Tangrot J."/>
            <person name="Rosling A."/>
        </authorList>
    </citation>
    <scope>NUCLEOTIDE SEQUENCE</scope>
    <source>
        <strain evidence="1">28 12/20/2015</strain>
    </source>
</reference>